<accession>A0A0F4YWY7</accession>
<proteinExistence type="predicted"/>
<gene>
    <name evidence="1" type="ORF">T310_3145</name>
</gene>
<sequence length="181" mass="20440">MGAVGSWRNARFLTRQSQPFYQCQFRLRGPTPGVSIWLKDGQVLDHEPDDSRHEFTASSKNGSFEKCKCHEDISQAGLHEHYAAKPKRGRFEIAATNVTLNRYTEYDRKLEPGHSNAGALVYMQIIQGYILASRFDDICNRLNPAPAAMASKIKLITNLAYKRNGAKSYSPQSYSHVALHH</sequence>
<keyword evidence="2" id="KW-1185">Reference proteome</keyword>
<evidence type="ECO:0000313" key="2">
    <source>
        <dbReference type="Proteomes" id="UP000053958"/>
    </source>
</evidence>
<comment type="caution">
    <text evidence="1">The sequence shown here is derived from an EMBL/GenBank/DDBJ whole genome shotgun (WGS) entry which is preliminary data.</text>
</comment>
<dbReference type="RefSeq" id="XP_013329429.1">
    <property type="nucleotide sequence ID" value="XM_013473975.1"/>
</dbReference>
<dbReference type="Proteomes" id="UP000053958">
    <property type="component" value="Unassembled WGS sequence"/>
</dbReference>
<dbReference type="EMBL" id="LASV01000123">
    <property type="protein sequence ID" value="KKA22817.1"/>
    <property type="molecule type" value="Genomic_DNA"/>
</dbReference>
<name>A0A0F4YWY7_RASE3</name>
<dbReference type="GeneID" id="25315495"/>
<protein>
    <submittedName>
        <fullName evidence="1">Uncharacterized protein</fullName>
    </submittedName>
</protein>
<dbReference type="AlphaFoldDB" id="A0A0F4YWY7"/>
<evidence type="ECO:0000313" key="1">
    <source>
        <dbReference type="EMBL" id="KKA22817.1"/>
    </source>
</evidence>
<reference evidence="1 2" key="1">
    <citation type="submission" date="2015-04" db="EMBL/GenBank/DDBJ databases">
        <authorList>
            <person name="Heijne W.H."/>
            <person name="Fedorova N.D."/>
            <person name="Nierman W.C."/>
            <person name="Vollebregt A.W."/>
            <person name="Zhao Z."/>
            <person name="Wu L."/>
            <person name="Kumar M."/>
            <person name="Stam H."/>
            <person name="van den Berg M.A."/>
            <person name="Pel H.J."/>
        </authorList>
    </citation>
    <scope>NUCLEOTIDE SEQUENCE [LARGE SCALE GENOMIC DNA]</scope>
    <source>
        <strain evidence="1 2">CBS 393.64</strain>
    </source>
</reference>
<organism evidence="1 2">
    <name type="scientific">Rasamsonia emersonii (strain ATCC 16479 / CBS 393.64 / IMI 116815)</name>
    <dbReference type="NCBI Taxonomy" id="1408163"/>
    <lineage>
        <taxon>Eukaryota</taxon>
        <taxon>Fungi</taxon>
        <taxon>Dikarya</taxon>
        <taxon>Ascomycota</taxon>
        <taxon>Pezizomycotina</taxon>
        <taxon>Eurotiomycetes</taxon>
        <taxon>Eurotiomycetidae</taxon>
        <taxon>Eurotiales</taxon>
        <taxon>Trichocomaceae</taxon>
        <taxon>Rasamsonia</taxon>
    </lineage>
</organism>